<dbReference type="PROSITE" id="PS00086">
    <property type="entry name" value="CYTOCHROME_P450"/>
    <property type="match status" value="1"/>
</dbReference>
<dbReference type="EMBL" id="JAHKNI010000001">
    <property type="protein sequence ID" value="MBU3060957.1"/>
    <property type="molecule type" value="Genomic_DNA"/>
</dbReference>
<accession>A0ABS6ASF8</accession>
<evidence type="ECO:0000256" key="5">
    <source>
        <dbReference type="ARBA" id="ARBA00023004"/>
    </source>
</evidence>
<keyword evidence="3" id="KW-0479">Metal-binding</keyword>
<comment type="caution">
    <text evidence="7">The sequence shown here is derived from an EMBL/GenBank/DDBJ whole genome shotgun (WGS) entry which is preliminary data.</text>
</comment>
<evidence type="ECO:0000313" key="7">
    <source>
        <dbReference type="EMBL" id="MBU3060957.1"/>
    </source>
</evidence>
<keyword evidence="2" id="KW-0349">Heme</keyword>
<evidence type="ECO:0000313" key="8">
    <source>
        <dbReference type="Proteomes" id="UP000733379"/>
    </source>
</evidence>
<evidence type="ECO:0000256" key="3">
    <source>
        <dbReference type="ARBA" id="ARBA00022723"/>
    </source>
</evidence>
<keyword evidence="6" id="KW-0503">Monooxygenase</keyword>
<dbReference type="Gene3D" id="1.10.630.10">
    <property type="entry name" value="Cytochrome P450"/>
    <property type="match status" value="1"/>
</dbReference>
<evidence type="ECO:0000256" key="6">
    <source>
        <dbReference type="ARBA" id="ARBA00023033"/>
    </source>
</evidence>
<sequence length="400" mass="43311">MPTGPDGPRVPLYSPEFAADPHRVYRSMRERFGSLAPVELAPGVPATLVIGYRAAVQILHDSDHFPSDSRIWEKTVPADSPVLPVMQWRPAALQSIGAEHARYRQAILAGTENADLHAVRHTVEQVATSLIDTFCQEGSAELISQYAFPLTFAIVNAILGCPPETGQHIAAGFAAMLDGTQGETGNAMIIRALSDLVTLKRAEPGDDITTRMLRHPVALDDVEAVEQLVLMYGAGIEPMQNLIANTLVLILTDERFAGSVLGGSMLTRDALDEVLFTNPPLANLCTRYPRQPILIDNVWLPAHQPVVISMAACNDDPSITDRNGYAGNRSHLAWGAGLHACPGRSIAYLVAQEAIDQLLDVLPEIRLATEVENLTWRPGPFHRSLSALPVAFPPSPALNT</sequence>
<evidence type="ECO:0000256" key="2">
    <source>
        <dbReference type="ARBA" id="ARBA00022617"/>
    </source>
</evidence>
<dbReference type="PANTHER" id="PTHR46696:SF1">
    <property type="entry name" value="CYTOCHROME P450 YJIB-RELATED"/>
    <property type="match status" value="1"/>
</dbReference>
<keyword evidence="4" id="KW-0560">Oxidoreductase</keyword>
<dbReference type="InterPro" id="IPR017972">
    <property type="entry name" value="Cyt_P450_CS"/>
</dbReference>
<name>A0ABS6ASF8_9NOCA</name>
<keyword evidence="5" id="KW-0408">Iron</keyword>
<protein>
    <submittedName>
        <fullName evidence="7">Cytochrome P450</fullName>
    </submittedName>
</protein>
<dbReference type="Proteomes" id="UP000733379">
    <property type="component" value="Unassembled WGS sequence"/>
</dbReference>
<dbReference type="InterPro" id="IPR036396">
    <property type="entry name" value="Cyt_P450_sf"/>
</dbReference>
<proteinExistence type="inferred from homology"/>
<dbReference type="PANTHER" id="PTHR46696">
    <property type="entry name" value="P450, PUTATIVE (EUROFUNG)-RELATED"/>
    <property type="match status" value="1"/>
</dbReference>
<organism evidence="7 8">
    <name type="scientific">Nocardia albiluteola</name>
    <dbReference type="NCBI Taxonomy" id="2842303"/>
    <lineage>
        <taxon>Bacteria</taxon>
        <taxon>Bacillati</taxon>
        <taxon>Actinomycetota</taxon>
        <taxon>Actinomycetes</taxon>
        <taxon>Mycobacteriales</taxon>
        <taxon>Nocardiaceae</taxon>
        <taxon>Nocardia</taxon>
    </lineage>
</organism>
<evidence type="ECO:0000256" key="4">
    <source>
        <dbReference type="ARBA" id="ARBA00023002"/>
    </source>
</evidence>
<reference evidence="7 8" key="1">
    <citation type="submission" date="2021-06" db="EMBL/GenBank/DDBJ databases">
        <title>Actinomycetes sequencing.</title>
        <authorList>
            <person name="Shan Q."/>
        </authorList>
    </citation>
    <scope>NUCLEOTIDE SEQUENCE [LARGE SCALE GENOMIC DNA]</scope>
    <source>
        <strain evidence="7 8">NEAU-G5</strain>
    </source>
</reference>
<dbReference type="InterPro" id="IPR002397">
    <property type="entry name" value="Cyt_P450_B"/>
</dbReference>
<dbReference type="PRINTS" id="PR00359">
    <property type="entry name" value="BP450"/>
</dbReference>
<keyword evidence="8" id="KW-1185">Reference proteome</keyword>
<dbReference type="SUPFAM" id="SSF48264">
    <property type="entry name" value="Cytochrome P450"/>
    <property type="match status" value="1"/>
</dbReference>
<comment type="similarity">
    <text evidence="1">Belongs to the cytochrome P450 family.</text>
</comment>
<evidence type="ECO:0000256" key="1">
    <source>
        <dbReference type="ARBA" id="ARBA00010617"/>
    </source>
</evidence>
<gene>
    <name evidence="7" type="ORF">KO481_05390</name>
</gene>